<dbReference type="EMBL" id="RQER01000008">
    <property type="protein sequence ID" value="TGJ99859.1"/>
    <property type="molecule type" value="Genomic_DNA"/>
</dbReference>
<comment type="caution">
    <text evidence="1">The sequence shown here is derived from an EMBL/GenBank/DDBJ whole genome shotgun (WGS) entry which is preliminary data.</text>
</comment>
<protein>
    <submittedName>
        <fullName evidence="1">Uncharacterized protein</fullName>
    </submittedName>
</protein>
<gene>
    <name evidence="1" type="ORF">EHO57_13950</name>
</gene>
<evidence type="ECO:0000313" key="1">
    <source>
        <dbReference type="EMBL" id="TGJ99859.1"/>
    </source>
</evidence>
<proteinExistence type="predicted"/>
<sequence length="584" mass="60797">MKSFKNDFLKDNTLRAYIDGAVANEISDRQSAVGDLQNQIDTLSTAVGNDVATLESDLSDEIAARTNAVAGLQGDINSEATTRQNADSSLTNNLNNETIARQNGDDVNAAAIAAETLARQNADAALQTDIEARIPNSEKGAVSGVATLGSDGLLSISQRPPSSGGGGGGTGSIVWQEGAVSPPSGVYNNWADVYAQILAVPGLKTVVVDSDVSLCHVPAGTFDLTGVIFVGKRVPDGIFSPTANLRFDPGAVLSHLPEEIHRVILEVNPLSGTPLWTSTGNTTLKLVDSQILSKGTESALLIAASHYLSLVLDNSSLDNSSTTYSPIFNIVGGLIVFANSGTTKVGNDCFQGAGQAISIIGGGWNSYTSGKIWGSQSAFTGSEFALMSRTAYGIVYDNAIGGDQHIAATILENVIREINPKKTGRLDQKGTILTGDGSNGLTAKAPGTNKNAIIYDSSTSTGFADAPSLVSPGMKTVPDYIRQSSPATPLLSAGSQSLDCSTANLFRITGGTMTLTLTNMVENEVVTVKVESTGSAYVITWAGYTFEWQDGIVPSPTSSSGRKDLYTFQMIGGIISAACIKNMA</sequence>
<accession>A0A5R2ATS8</accession>
<dbReference type="Proteomes" id="UP000297946">
    <property type="component" value="Unassembled WGS sequence"/>
</dbReference>
<reference evidence="1 2" key="1">
    <citation type="journal article" date="2019" name="PLoS Negl. Trop. Dis.">
        <title>Revisiting the worldwide diversity of Leptospira species in the environment.</title>
        <authorList>
            <person name="Vincent A.T."/>
            <person name="Schiettekatte O."/>
            <person name="Bourhy P."/>
            <person name="Veyrier F.J."/>
            <person name="Picardeau M."/>
        </authorList>
    </citation>
    <scope>NUCLEOTIDE SEQUENCE [LARGE SCALE GENOMIC DNA]</scope>
    <source>
        <strain evidence="1 2">SSW18</strain>
    </source>
</reference>
<dbReference type="AlphaFoldDB" id="A0A5R2ATS8"/>
<name>A0A5R2ATS8_9LEPT</name>
<organism evidence="1 2">
    <name type="scientific">Leptospira langatensis</name>
    <dbReference type="NCBI Taxonomy" id="2484983"/>
    <lineage>
        <taxon>Bacteria</taxon>
        <taxon>Pseudomonadati</taxon>
        <taxon>Spirochaetota</taxon>
        <taxon>Spirochaetia</taxon>
        <taxon>Leptospirales</taxon>
        <taxon>Leptospiraceae</taxon>
        <taxon>Leptospira</taxon>
    </lineage>
</organism>
<evidence type="ECO:0000313" key="2">
    <source>
        <dbReference type="Proteomes" id="UP000297946"/>
    </source>
</evidence>
<dbReference type="RefSeq" id="WP_135698365.1">
    <property type="nucleotide sequence ID" value="NZ_RQER01000008.1"/>
</dbReference>